<dbReference type="CDD" id="cd09859">
    <property type="entry name" value="PIN_53EXO"/>
    <property type="match status" value="1"/>
</dbReference>
<dbReference type="RefSeq" id="WP_344638230.1">
    <property type="nucleotide sequence ID" value="NZ_BAAATR010000020.1"/>
</dbReference>
<evidence type="ECO:0000313" key="9">
    <source>
        <dbReference type="Proteomes" id="UP001500305"/>
    </source>
</evidence>
<name>A0ABP5RAE3_9ACTN</name>
<comment type="caution">
    <text evidence="8">The sequence shown here is derived from an EMBL/GenBank/DDBJ whole genome shotgun (WGS) entry which is preliminary data.</text>
</comment>
<dbReference type="InterPro" id="IPR020046">
    <property type="entry name" value="5-3_exonucl_a-hlix_arch_N"/>
</dbReference>
<evidence type="ECO:0000256" key="3">
    <source>
        <dbReference type="ARBA" id="ARBA00022839"/>
    </source>
</evidence>
<dbReference type="Pfam" id="PF01367">
    <property type="entry name" value="5_3_exonuc"/>
    <property type="match status" value="1"/>
</dbReference>
<dbReference type="EMBL" id="BAAATR010000020">
    <property type="protein sequence ID" value="GAA2255824.1"/>
    <property type="molecule type" value="Genomic_DNA"/>
</dbReference>
<protein>
    <recommendedName>
        <fullName evidence="6">5'-3' exonuclease</fullName>
    </recommendedName>
</protein>
<dbReference type="Gene3D" id="1.10.150.20">
    <property type="entry name" value="5' to 3' exonuclease, C-terminal subdomain"/>
    <property type="match status" value="1"/>
</dbReference>
<keyword evidence="1" id="KW-0540">Nuclease</keyword>
<reference evidence="9" key="1">
    <citation type="journal article" date="2019" name="Int. J. Syst. Evol. Microbiol.">
        <title>The Global Catalogue of Microorganisms (GCM) 10K type strain sequencing project: providing services to taxonomists for standard genome sequencing and annotation.</title>
        <authorList>
            <consortium name="The Broad Institute Genomics Platform"/>
            <consortium name="The Broad Institute Genome Sequencing Center for Infectious Disease"/>
            <person name="Wu L."/>
            <person name="Ma J."/>
        </authorList>
    </citation>
    <scope>NUCLEOTIDE SEQUENCE [LARGE SCALE GENOMIC DNA]</scope>
    <source>
        <strain evidence="9">JCM 7356</strain>
    </source>
</reference>
<accession>A0ABP5RAE3</accession>
<evidence type="ECO:0000256" key="5">
    <source>
        <dbReference type="ARBA" id="ARBA00049957"/>
    </source>
</evidence>
<dbReference type="InterPro" id="IPR008918">
    <property type="entry name" value="HhH2"/>
</dbReference>
<comment type="function">
    <text evidence="5">5'-3' exonuclease acting preferentially on double-stranded DNA.</text>
</comment>
<evidence type="ECO:0000313" key="8">
    <source>
        <dbReference type="EMBL" id="GAA2255824.1"/>
    </source>
</evidence>
<dbReference type="SUPFAM" id="SSF47807">
    <property type="entry name" value="5' to 3' exonuclease, C-terminal subdomain"/>
    <property type="match status" value="1"/>
</dbReference>
<dbReference type="Pfam" id="PF02739">
    <property type="entry name" value="5_3_exonuc_N"/>
    <property type="match status" value="1"/>
</dbReference>
<sequence>MPAPIHSPAPLLLVDGLNLLWAATFGFPAAIRSRDGVRELTGLFAFFALLRAIVRDDLDTTAPEVLVIFDGPDASTARGAADPRYKADRPTTREALRPLEYLPAIKDGLDACGIAWAETVDAEADDLIATLTSAHRASRPVRIMSRDADLYQLLTDEVGIVNRSRRAGSRLVTAADVEQRYGVTPAQWTGFRALSGDPSDGIPGVRGIGPKTAARLLAGGIALADLPASGRLTGATGRRALAAWGEVLRWQALIELRHDLVPGPAPSGRPSLGLPPARTIVETLGLW</sequence>
<evidence type="ECO:0000259" key="7">
    <source>
        <dbReference type="SMART" id="SM00475"/>
    </source>
</evidence>
<keyword evidence="3" id="KW-0269">Exonuclease</keyword>
<keyword evidence="9" id="KW-1185">Reference proteome</keyword>
<organism evidence="8 9">
    <name type="scientific">Kitasatospora cystarginea</name>
    <dbReference type="NCBI Taxonomy" id="58350"/>
    <lineage>
        <taxon>Bacteria</taxon>
        <taxon>Bacillati</taxon>
        <taxon>Actinomycetota</taxon>
        <taxon>Actinomycetes</taxon>
        <taxon>Kitasatosporales</taxon>
        <taxon>Streptomycetaceae</taxon>
        <taxon>Kitasatospora</taxon>
    </lineage>
</organism>
<dbReference type="InterPro" id="IPR029060">
    <property type="entry name" value="PIN-like_dom_sf"/>
</dbReference>
<dbReference type="PANTHER" id="PTHR42646">
    <property type="entry name" value="FLAP ENDONUCLEASE XNI"/>
    <property type="match status" value="1"/>
</dbReference>
<evidence type="ECO:0000256" key="4">
    <source>
        <dbReference type="ARBA" id="ARBA00023125"/>
    </source>
</evidence>
<evidence type="ECO:0000256" key="1">
    <source>
        <dbReference type="ARBA" id="ARBA00022722"/>
    </source>
</evidence>
<dbReference type="Proteomes" id="UP001500305">
    <property type="component" value="Unassembled WGS sequence"/>
</dbReference>
<dbReference type="InterPro" id="IPR038969">
    <property type="entry name" value="FEN"/>
</dbReference>
<keyword evidence="4" id="KW-0238">DNA-binding</keyword>
<dbReference type="Gene3D" id="3.40.50.1010">
    <property type="entry name" value="5'-nuclease"/>
    <property type="match status" value="1"/>
</dbReference>
<evidence type="ECO:0000256" key="6">
    <source>
        <dbReference type="ARBA" id="ARBA00050026"/>
    </source>
</evidence>
<feature type="domain" description="5'-3' exonuclease" evidence="7">
    <location>
        <begin position="9"/>
        <end position="275"/>
    </location>
</feature>
<proteinExistence type="predicted"/>
<evidence type="ECO:0000256" key="2">
    <source>
        <dbReference type="ARBA" id="ARBA00022801"/>
    </source>
</evidence>
<gene>
    <name evidence="8" type="ORF">GCM10010430_44570</name>
</gene>
<dbReference type="PANTHER" id="PTHR42646:SF2">
    <property type="entry name" value="5'-3' EXONUCLEASE FAMILY PROTEIN"/>
    <property type="match status" value="1"/>
</dbReference>
<keyword evidence="2" id="KW-0378">Hydrolase</keyword>
<dbReference type="SMART" id="SM00475">
    <property type="entry name" value="53EXOc"/>
    <property type="match status" value="1"/>
</dbReference>
<dbReference type="SMART" id="SM00279">
    <property type="entry name" value="HhH2"/>
    <property type="match status" value="1"/>
</dbReference>
<dbReference type="InterPro" id="IPR002421">
    <property type="entry name" value="5-3_exonuclease"/>
</dbReference>
<dbReference type="InterPro" id="IPR020045">
    <property type="entry name" value="DNA_polI_H3TH"/>
</dbReference>
<dbReference type="SUPFAM" id="SSF88723">
    <property type="entry name" value="PIN domain-like"/>
    <property type="match status" value="1"/>
</dbReference>
<dbReference type="InterPro" id="IPR036279">
    <property type="entry name" value="5-3_exonuclease_C_sf"/>
</dbReference>
<dbReference type="CDD" id="cd09898">
    <property type="entry name" value="H3TH_53EXO"/>
    <property type="match status" value="1"/>
</dbReference>